<dbReference type="AlphaFoldDB" id="A0A5C6BC90"/>
<dbReference type="Proteomes" id="UP000320735">
    <property type="component" value="Unassembled WGS sequence"/>
</dbReference>
<protein>
    <submittedName>
        <fullName evidence="1">Uncharacterized protein</fullName>
    </submittedName>
</protein>
<organism evidence="1 2">
    <name type="scientific">Symmachiella macrocystis</name>
    <dbReference type="NCBI Taxonomy" id="2527985"/>
    <lineage>
        <taxon>Bacteria</taxon>
        <taxon>Pseudomonadati</taxon>
        <taxon>Planctomycetota</taxon>
        <taxon>Planctomycetia</taxon>
        <taxon>Planctomycetales</taxon>
        <taxon>Planctomycetaceae</taxon>
        <taxon>Symmachiella</taxon>
    </lineage>
</organism>
<accession>A0A5C6BC90</accession>
<evidence type="ECO:0000313" key="1">
    <source>
        <dbReference type="EMBL" id="TWU08909.1"/>
    </source>
</evidence>
<dbReference type="RefSeq" id="WP_146372688.1">
    <property type="nucleotide sequence ID" value="NZ_SJPP01000002.1"/>
</dbReference>
<proteinExistence type="predicted"/>
<sequence>MLRWLAKNAEREKIKAILCHKFDRACHNLRDAVCLNRVVSDVNLVIEKKKPFDALVKGLISKKKSG</sequence>
<gene>
    <name evidence="1" type="ORF">CA54_41480</name>
</gene>
<reference evidence="1 2" key="1">
    <citation type="submission" date="2019-02" db="EMBL/GenBank/DDBJ databases">
        <title>Deep-cultivation of Planctomycetes and their phenomic and genomic characterization uncovers novel biology.</title>
        <authorList>
            <person name="Wiegand S."/>
            <person name="Jogler M."/>
            <person name="Boedeker C."/>
            <person name="Pinto D."/>
            <person name="Vollmers J."/>
            <person name="Rivas-Marin E."/>
            <person name="Kohn T."/>
            <person name="Peeters S.H."/>
            <person name="Heuer A."/>
            <person name="Rast P."/>
            <person name="Oberbeckmann S."/>
            <person name="Bunk B."/>
            <person name="Jeske O."/>
            <person name="Meyerdierks A."/>
            <person name="Storesund J.E."/>
            <person name="Kallscheuer N."/>
            <person name="Luecker S."/>
            <person name="Lage O.M."/>
            <person name="Pohl T."/>
            <person name="Merkel B.J."/>
            <person name="Hornburger P."/>
            <person name="Mueller R.-W."/>
            <person name="Bruemmer F."/>
            <person name="Labrenz M."/>
            <person name="Spormann A.M."/>
            <person name="Op Den Camp H."/>
            <person name="Overmann J."/>
            <person name="Amann R."/>
            <person name="Jetten M.S.M."/>
            <person name="Mascher T."/>
            <person name="Medema M.H."/>
            <person name="Devos D.P."/>
            <person name="Kaster A.-K."/>
            <person name="Ovreas L."/>
            <person name="Rohde M."/>
            <person name="Galperin M.Y."/>
            <person name="Jogler C."/>
        </authorList>
    </citation>
    <scope>NUCLEOTIDE SEQUENCE [LARGE SCALE GENOMIC DNA]</scope>
    <source>
        <strain evidence="1 2">CA54</strain>
    </source>
</reference>
<evidence type="ECO:0000313" key="2">
    <source>
        <dbReference type="Proteomes" id="UP000320735"/>
    </source>
</evidence>
<keyword evidence="2" id="KW-1185">Reference proteome</keyword>
<comment type="caution">
    <text evidence="1">The sequence shown here is derived from an EMBL/GenBank/DDBJ whole genome shotgun (WGS) entry which is preliminary data.</text>
</comment>
<name>A0A5C6BC90_9PLAN</name>
<dbReference type="EMBL" id="SJPP01000002">
    <property type="protein sequence ID" value="TWU08909.1"/>
    <property type="molecule type" value="Genomic_DNA"/>
</dbReference>